<proteinExistence type="inferred from homology"/>
<dbReference type="GO" id="GO:0004198">
    <property type="term" value="F:calcium-dependent cysteine-type endopeptidase activity"/>
    <property type="evidence" value="ECO:0007669"/>
    <property type="project" value="InterPro"/>
</dbReference>
<dbReference type="EMBL" id="JAANBB010000042">
    <property type="protein sequence ID" value="KAF7553695.1"/>
    <property type="molecule type" value="Genomic_DNA"/>
</dbReference>
<comment type="caution">
    <text evidence="9">The sequence shown here is derived from an EMBL/GenBank/DDBJ whole genome shotgun (WGS) entry which is preliminary data.</text>
</comment>
<dbReference type="AlphaFoldDB" id="A0A9P5LI56"/>
<evidence type="ECO:0000256" key="7">
    <source>
        <dbReference type="SAM" id="MobiDB-lite"/>
    </source>
</evidence>
<dbReference type="PANTHER" id="PTHR10183">
    <property type="entry name" value="CALPAIN"/>
    <property type="match status" value="1"/>
</dbReference>
<evidence type="ECO:0000313" key="9">
    <source>
        <dbReference type="EMBL" id="KAF7553695.1"/>
    </source>
</evidence>
<accession>A0A9P5LI56</accession>
<evidence type="ECO:0000256" key="6">
    <source>
        <dbReference type="PROSITE-ProRule" id="PRU00239"/>
    </source>
</evidence>
<dbReference type="PANTHER" id="PTHR10183:SF379">
    <property type="entry name" value="CALPAIN-5"/>
    <property type="match status" value="1"/>
</dbReference>
<feature type="region of interest" description="Disordered" evidence="7">
    <location>
        <begin position="54"/>
        <end position="79"/>
    </location>
</feature>
<dbReference type="OrthoDB" id="424753at2759"/>
<reference evidence="9" key="1">
    <citation type="submission" date="2020-03" db="EMBL/GenBank/DDBJ databases">
        <title>Draft Genome Sequence of Cylindrodendrum hubeiense.</title>
        <authorList>
            <person name="Buettner E."/>
            <person name="Kellner H."/>
        </authorList>
    </citation>
    <scope>NUCLEOTIDE SEQUENCE</scope>
    <source>
        <strain evidence="9">IHI 201604</strain>
    </source>
</reference>
<feature type="compositionally biased region" description="Basic and acidic residues" evidence="7">
    <location>
        <begin position="54"/>
        <end position="71"/>
    </location>
</feature>
<dbReference type="PROSITE" id="PS50203">
    <property type="entry name" value="CALPAIN_CAT"/>
    <property type="match status" value="1"/>
</dbReference>
<evidence type="ECO:0000256" key="1">
    <source>
        <dbReference type="ARBA" id="ARBA00007623"/>
    </source>
</evidence>
<organism evidence="9 10">
    <name type="scientific">Cylindrodendrum hubeiense</name>
    <dbReference type="NCBI Taxonomy" id="595255"/>
    <lineage>
        <taxon>Eukaryota</taxon>
        <taxon>Fungi</taxon>
        <taxon>Dikarya</taxon>
        <taxon>Ascomycota</taxon>
        <taxon>Pezizomycotina</taxon>
        <taxon>Sordariomycetes</taxon>
        <taxon>Hypocreomycetidae</taxon>
        <taxon>Hypocreales</taxon>
        <taxon>Nectriaceae</taxon>
        <taxon>Cylindrodendrum</taxon>
    </lineage>
</organism>
<dbReference type="Proteomes" id="UP000722485">
    <property type="component" value="Unassembled WGS sequence"/>
</dbReference>
<evidence type="ECO:0000313" key="10">
    <source>
        <dbReference type="Proteomes" id="UP000722485"/>
    </source>
</evidence>
<keyword evidence="4" id="KW-0788">Thiol protease</keyword>
<evidence type="ECO:0000256" key="2">
    <source>
        <dbReference type="ARBA" id="ARBA00022670"/>
    </source>
</evidence>
<name>A0A9P5LI56_9HYPO</name>
<dbReference type="InterPro" id="IPR001300">
    <property type="entry name" value="Peptidase_C2_calpain_cat"/>
</dbReference>
<sequence>MGDIRSASSDSRDTKVLNIDPYALVEALLGQRIEKPATAPESLYMGYDDLDMRLESETSGGDRDRERDQLRPDSPPKNIRVGAINPYALVEALIGRKIDRQSMNSEKILSNVLQTDYDELFDMKFNSVLYAGLKLDEKDRKAVKLSEKDIKILNERDLMTPDLSDVRRLQDLEKVGLKDIEKAQVKCARVENGKLHVILQARQLGRTLSNHEISPVVNELVSPFRLEKGKWTPPNGAWRDMYDYFFQRVNERLIGNLNLFEIGDVKKTLHNFDDPTQGCVGNSWLIAALFSVFWSNPSIINRATRVHQDKEEKKRLEIKFHDKGGDNNAKTETVEVDYQIPINNSNNEPMYCSASDCADIWPSLYEKAFAKWVTGGSSEHPDITQLMCGDPIKAMAQINGKEPQYFVCENHSANDLLGLVRAHCANLKTISPMVAYTYATGPNYRGSNIVANHAYSVLGFTVIGDKQYIIMRNPWGVTEPLGLTSYPGLLDRVDPRLWHPAAMLDHGGLIAVEPQAFKHCFSCIGVTK</sequence>
<dbReference type="Pfam" id="PF00648">
    <property type="entry name" value="Peptidase_C2"/>
    <property type="match status" value="1"/>
</dbReference>
<comment type="caution">
    <text evidence="6">Lacks conserved residue(s) required for the propagation of feature annotation.</text>
</comment>
<dbReference type="SUPFAM" id="SSF54001">
    <property type="entry name" value="Cysteine proteinases"/>
    <property type="match status" value="1"/>
</dbReference>
<dbReference type="InterPro" id="IPR022684">
    <property type="entry name" value="Calpain_cysteine_protease"/>
</dbReference>
<feature type="active site" evidence="5">
    <location>
        <position position="473"/>
    </location>
</feature>
<evidence type="ECO:0000259" key="8">
    <source>
        <dbReference type="PROSITE" id="PS50203"/>
    </source>
</evidence>
<feature type="domain" description="Calpain catalytic" evidence="8">
    <location>
        <begin position="274"/>
        <end position="528"/>
    </location>
</feature>
<keyword evidence="10" id="KW-1185">Reference proteome</keyword>
<keyword evidence="2" id="KW-0645">Protease</keyword>
<keyword evidence="3" id="KW-0378">Hydrolase</keyword>
<dbReference type="GO" id="GO:0006508">
    <property type="term" value="P:proteolysis"/>
    <property type="evidence" value="ECO:0007669"/>
    <property type="project" value="UniProtKB-KW"/>
</dbReference>
<evidence type="ECO:0000256" key="5">
    <source>
        <dbReference type="PIRSR" id="PIRSR622684-1"/>
    </source>
</evidence>
<dbReference type="SMART" id="SM00230">
    <property type="entry name" value="CysPc"/>
    <property type="match status" value="1"/>
</dbReference>
<evidence type="ECO:0000256" key="3">
    <source>
        <dbReference type="ARBA" id="ARBA00022801"/>
    </source>
</evidence>
<comment type="similarity">
    <text evidence="1">Belongs to the peptidase C2 family.</text>
</comment>
<protein>
    <recommendedName>
        <fullName evidence="8">Calpain catalytic domain-containing protein</fullName>
    </recommendedName>
</protein>
<feature type="active site" evidence="5">
    <location>
        <position position="453"/>
    </location>
</feature>
<gene>
    <name evidence="9" type="ORF">G7Z17_g3433</name>
</gene>
<dbReference type="InterPro" id="IPR038765">
    <property type="entry name" value="Papain-like_cys_pep_sf"/>
</dbReference>
<evidence type="ECO:0000256" key="4">
    <source>
        <dbReference type="ARBA" id="ARBA00022807"/>
    </source>
</evidence>